<evidence type="ECO:0000259" key="8">
    <source>
        <dbReference type="Pfam" id="PF00892"/>
    </source>
</evidence>
<proteinExistence type="inferred from homology"/>
<comment type="similarity">
    <text evidence="2">Belongs to the EamA transporter family.</text>
</comment>
<keyword evidence="3" id="KW-1003">Cell membrane</keyword>
<dbReference type="GO" id="GO:0005886">
    <property type="term" value="C:plasma membrane"/>
    <property type="evidence" value="ECO:0007669"/>
    <property type="project" value="UniProtKB-SubCell"/>
</dbReference>
<accession>A0AAC9QUJ6</accession>
<evidence type="ECO:0000256" key="2">
    <source>
        <dbReference type="ARBA" id="ARBA00007362"/>
    </source>
</evidence>
<feature type="transmembrane region" description="Helical" evidence="7">
    <location>
        <begin position="204"/>
        <end position="222"/>
    </location>
</feature>
<name>A0AAC9QUJ6_EUBLI</name>
<feature type="transmembrane region" description="Helical" evidence="7">
    <location>
        <begin position="259"/>
        <end position="277"/>
    </location>
</feature>
<dbReference type="InterPro" id="IPR000620">
    <property type="entry name" value="EamA_dom"/>
</dbReference>
<comment type="subcellular location">
    <subcellularLocation>
        <location evidence="1">Cell membrane</location>
        <topology evidence="1">Multi-pass membrane protein</topology>
    </subcellularLocation>
</comment>
<feature type="domain" description="EamA" evidence="8">
    <location>
        <begin position="144"/>
        <end position="276"/>
    </location>
</feature>
<evidence type="ECO:0000313" key="10">
    <source>
        <dbReference type="Proteomes" id="UP000192391"/>
    </source>
</evidence>
<dbReference type="AlphaFoldDB" id="A0AAC9QUJ6"/>
<gene>
    <name evidence="9" type="ORF">B2M23_10120</name>
</gene>
<evidence type="ECO:0000256" key="5">
    <source>
        <dbReference type="ARBA" id="ARBA00022989"/>
    </source>
</evidence>
<dbReference type="SUPFAM" id="SSF103481">
    <property type="entry name" value="Multidrug resistance efflux transporter EmrE"/>
    <property type="match status" value="1"/>
</dbReference>
<dbReference type="InterPro" id="IPR051258">
    <property type="entry name" value="Diverse_Substrate_Transporter"/>
</dbReference>
<reference evidence="10" key="1">
    <citation type="journal article" date="2017" name="Sci. Rep.">
        <title>Determination of the Genome and Primary Transcriptome of Syngas Fermenting Eubacterium limosum ATCC 8486.</title>
        <authorList>
            <person name="Song Y."/>
            <person name="Shin J."/>
            <person name="Jeong Y."/>
            <person name="Jin S."/>
            <person name="Lee J.K."/>
            <person name="Kim D.R."/>
            <person name="Kim S.C."/>
            <person name="Cho S."/>
            <person name="Cho B.K."/>
        </authorList>
    </citation>
    <scope>NUCLEOTIDE SEQUENCE [LARGE SCALE GENOMIC DNA]</scope>
    <source>
        <strain evidence="10">ATCC 8486</strain>
    </source>
</reference>
<dbReference type="RefSeq" id="WP_038352623.1">
    <property type="nucleotide sequence ID" value="NZ_CP019962.1"/>
</dbReference>
<organism evidence="9 10">
    <name type="scientific">Eubacterium limosum</name>
    <dbReference type="NCBI Taxonomy" id="1736"/>
    <lineage>
        <taxon>Bacteria</taxon>
        <taxon>Bacillati</taxon>
        <taxon>Bacillota</taxon>
        <taxon>Clostridia</taxon>
        <taxon>Eubacteriales</taxon>
        <taxon>Eubacteriaceae</taxon>
        <taxon>Eubacterium</taxon>
    </lineage>
</organism>
<keyword evidence="6 7" id="KW-0472">Membrane</keyword>
<feature type="transmembrane region" description="Helical" evidence="7">
    <location>
        <begin position="174"/>
        <end position="192"/>
    </location>
</feature>
<evidence type="ECO:0000256" key="4">
    <source>
        <dbReference type="ARBA" id="ARBA00022692"/>
    </source>
</evidence>
<feature type="domain" description="EamA" evidence="8">
    <location>
        <begin position="6"/>
        <end position="130"/>
    </location>
</feature>
<dbReference type="PANTHER" id="PTHR42920">
    <property type="entry name" value="OS03G0707200 PROTEIN-RELATED"/>
    <property type="match status" value="1"/>
</dbReference>
<dbReference type="Proteomes" id="UP000192391">
    <property type="component" value="Chromosome"/>
</dbReference>
<evidence type="ECO:0000256" key="3">
    <source>
        <dbReference type="ARBA" id="ARBA00022475"/>
    </source>
</evidence>
<dbReference type="EMBL" id="CP019962">
    <property type="protein sequence ID" value="ARD65873.1"/>
    <property type="molecule type" value="Genomic_DNA"/>
</dbReference>
<keyword evidence="4 7" id="KW-0812">Transmembrane</keyword>
<evidence type="ECO:0000256" key="6">
    <source>
        <dbReference type="ARBA" id="ARBA00023136"/>
    </source>
</evidence>
<feature type="transmembrane region" description="Helical" evidence="7">
    <location>
        <begin position="116"/>
        <end position="136"/>
    </location>
</feature>
<dbReference type="InterPro" id="IPR037185">
    <property type="entry name" value="EmrE-like"/>
</dbReference>
<feature type="transmembrane region" description="Helical" evidence="7">
    <location>
        <begin position="234"/>
        <end position="253"/>
    </location>
</feature>
<dbReference type="KEGG" id="elim:B2M23_10120"/>
<feature type="transmembrane region" description="Helical" evidence="7">
    <location>
        <begin position="7"/>
        <end position="25"/>
    </location>
</feature>
<feature type="transmembrane region" description="Helical" evidence="7">
    <location>
        <begin position="85"/>
        <end position="104"/>
    </location>
</feature>
<evidence type="ECO:0000313" key="9">
    <source>
        <dbReference type="EMBL" id="ARD65873.1"/>
    </source>
</evidence>
<feature type="transmembrane region" description="Helical" evidence="7">
    <location>
        <begin position="142"/>
        <end position="162"/>
    </location>
</feature>
<evidence type="ECO:0000256" key="7">
    <source>
        <dbReference type="SAM" id="Phobius"/>
    </source>
</evidence>
<dbReference type="Pfam" id="PF00892">
    <property type="entry name" value="EamA"/>
    <property type="match status" value="2"/>
</dbReference>
<feature type="transmembrane region" description="Helical" evidence="7">
    <location>
        <begin position="62"/>
        <end position="79"/>
    </location>
</feature>
<evidence type="ECO:0000256" key="1">
    <source>
        <dbReference type="ARBA" id="ARBA00004651"/>
    </source>
</evidence>
<dbReference type="PANTHER" id="PTHR42920:SF5">
    <property type="entry name" value="EAMA DOMAIN-CONTAINING PROTEIN"/>
    <property type="match status" value="1"/>
</dbReference>
<feature type="transmembrane region" description="Helical" evidence="7">
    <location>
        <begin position="31"/>
        <end position="50"/>
    </location>
</feature>
<keyword evidence="5 7" id="KW-1133">Transmembrane helix</keyword>
<protein>
    <submittedName>
        <fullName evidence="9">Transporter</fullName>
    </submittedName>
</protein>
<sequence>MNSKNRGVCFILLAVTLMSTGGLLIKSIEASAISIAFGRSLIAGCVFLPFIKWKKIKFSKNYIGLIISYTYLTISFVIATKLTTAANAIILQCTAPLWLYLAYLIGGKKKLVVREFIPRVTILAGIIIIFCDPLNASGNVTAMAGNILALSAGIAYALEQYFMEKKYPMDDITIIGFINFIMAGVMLVFMHSQISFSGIPAINWLYLVLLGVFQIGISYLFFLKGVRLVSAFEASILSLLEPILNPVFVFLFVGEVPSTYTICGFAAILCGIMLTLIPNKKATVVALGMEEVTETEEQKKKLLE</sequence>